<evidence type="ECO:0000256" key="2">
    <source>
        <dbReference type="ARBA" id="ARBA00023015"/>
    </source>
</evidence>
<dbReference type="InterPro" id="IPR050797">
    <property type="entry name" value="Carb_Metab_Trans_Reg"/>
</dbReference>
<feature type="region of interest" description="Disordered" evidence="6">
    <location>
        <begin position="1"/>
        <end position="57"/>
    </location>
</feature>
<keyword evidence="9" id="KW-1185">Reference proteome</keyword>
<keyword evidence="5" id="KW-0539">Nucleus</keyword>
<keyword evidence="4" id="KW-0804">Transcription</keyword>
<sequence length="840" mass="92406">MDHQPDQNEHHALASLIEHTEQQDRDDHHGLHELRELQEVEPTHAHEHPREEGHDTTSVSAEELRLAAQLSQDLAPMMRAAAQSQAQEQAALLAHQSLQAHQEHQSPLEEHIHGLPQVDVSQVDVDPDLREQLQAELQSHDQELHNVLPHGEHSEHHYASEAPSQSHLAHIPMDQPHQLHPAYQISDSTPPRKRSKVSRACDECRRKKIKCDAQSEASEQPCSNCRRSSAQCLFSRVPQKRGPSKGYIKELADRINTIEGKLGGSAEGLETAVQRVPNEAFSSPMPVDDSRKRPFSAISNDGFPTPTSTTGRVTAWTTEHRPLRPYIDPDHRLPYSVNDLAPKLVPSTELPGVNDGALQPPAESIMQGIPQDGLVQDGLHQDPLQQPEQVREMYDDTFNCYLETIHPTFPVLAGTKARVQSLISQCPATLQEAFCNVFLDLIQPFLPSSTHTNGDTPSSSKLLSQWESERQRSAVTDLVYLQTLIMMVIAADHGGVAAAKGQVAGPSKQSIIGQAAGLGFSMRLHLAQPDPVPSPELDPDSDDNVALRAWWSLIALDRWNAIGTAMPTMISQGQVVLLVGLRHIMGDAVYSLSTEISWILGQLIPVAQQPRVDFSSEGSGAFVASLINMAMQEFRWQFPDDLDEAHLPVLHLAYWHLHLLTDLVSPTSQSAKMLHDCRNIVRLLSSNPHLLSPLNHHFVSLAALSLIELTKVDSTRDEAARLVKEILESRIAPSPWNAAVREKITEKSRPLTGTGTASGLGALVGGGNLQQLADLATAVDGPAGQGQSRAGDLDLLKDDVSALMRRLENYGGQGFDAWVFLRPGYLTCFDFEDAGRVLTL</sequence>
<evidence type="ECO:0000259" key="7">
    <source>
        <dbReference type="PROSITE" id="PS50048"/>
    </source>
</evidence>
<organism evidence="8 9">
    <name type="scientific">Lasiosphaeris hirsuta</name>
    <dbReference type="NCBI Taxonomy" id="260670"/>
    <lineage>
        <taxon>Eukaryota</taxon>
        <taxon>Fungi</taxon>
        <taxon>Dikarya</taxon>
        <taxon>Ascomycota</taxon>
        <taxon>Pezizomycotina</taxon>
        <taxon>Sordariomycetes</taxon>
        <taxon>Sordariomycetidae</taxon>
        <taxon>Sordariales</taxon>
        <taxon>Lasiosphaeriaceae</taxon>
        <taxon>Lasiosphaeris</taxon>
    </lineage>
</organism>
<accession>A0AA40DQA7</accession>
<dbReference type="Pfam" id="PF00172">
    <property type="entry name" value="Zn_clus"/>
    <property type="match status" value="1"/>
</dbReference>
<dbReference type="PROSITE" id="PS00463">
    <property type="entry name" value="ZN2_CY6_FUNGAL_1"/>
    <property type="match status" value="1"/>
</dbReference>
<evidence type="ECO:0000313" key="9">
    <source>
        <dbReference type="Proteomes" id="UP001172102"/>
    </source>
</evidence>
<keyword evidence="2" id="KW-0805">Transcription regulation</keyword>
<protein>
    <recommendedName>
        <fullName evidence="7">Zn(2)-C6 fungal-type domain-containing protein</fullName>
    </recommendedName>
</protein>
<dbReference type="PANTHER" id="PTHR31668">
    <property type="entry name" value="GLUCOSE TRANSPORT TRANSCRIPTION REGULATOR RGT1-RELATED-RELATED"/>
    <property type="match status" value="1"/>
</dbReference>
<dbReference type="EMBL" id="JAUKUA010000006">
    <property type="protein sequence ID" value="KAK0708123.1"/>
    <property type="molecule type" value="Genomic_DNA"/>
</dbReference>
<evidence type="ECO:0000256" key="4">
    <source>
        <dbReference type="ARBA" id="ARBA00023163"/>
    </source>
</evidence>
<dbReference type="PANTHER" id="PTHR31668:SF26">
    <property type="entry name" value="GLUCOSE TRANSPORT TRANSCRIPTION REGULATOR RGT1-RELATED"/>
    <property type="match status" value="1"/>
</dbReference>
<evidence type="ECO:0000256" key="1">
    <source>
        <dbReference type="ARBA" id="ARBA00022723"/>
    </source>
</evidence>
<dbReference type="GO" id="GO:0003677">
    <property type="term" value="F:DNA binding"/>
    <property type="evidence" value="ECO:0007669"/>
    <property type="project" value="UniProtKB-KW"/>
</dbReference>
<dbReference type="CDD" id="cd00067">
    <property type="entry name" value="GAL4"/>
    <property type="match status" value="1"/>
</dbReference>
<dbReference type="PROSITE" id="PS50048">
    <property type="entry name" value="ZN2_CY6_FUNGAL_2"/>
    <property type="match status" value="1"/>
</dbReference>
<dbReference type="GO" id="GO:0000981">
    <property type="term" value="F:DNA-binding transcription factor activity, RNA polymerase II-specific"/>
    <property type="evidence" value="ECO:0007669"/>
    <property type="project" value="InterPro"/>
</dbReference>
<dbReference type="Gene3D" id="4.10.240.10">
    <property type="entry name" value="Zn(2)-C6 fungal-type DNA-binding domain"/>
    <property type="match status" value="1"/>
</dbReference>
<feature type="domain" description="Zn(2)-C6 fungal-type" evidence="7">
    <location>
        <begin position="200"/>
        <end position="234"/>
    </location>
</feature>
<feature type="compositionally biased region" description="Basic and acidic residues" evidence="6">
    <location>
        <begin position="1"/>
        <end position="55"/>
    </location>
</feature>
<dbReference type="InterPro" id="IPR036864">
    <property type="entry name" value="Zn2-C6_fun-type_DNA-bd_sf"/>
</dbReference>
<keyword evidence="1" id="KW-0479">Metal-binding</keyword>
<keyword evidence="3" id="KW-0238">DNA-binding</keyword>
<evidence type="ECO:0000256" key="5">
    <source>
        <dbReference type="ARBA" id="ARBA00023242"/>
    </source>
</evidence>
<name>A0AA40DQA7_9PEZI</name>
<dbReference type="Proteomes" id="UP001172102">
    <property type="component" value="Unassembled WGS sequence"/>
</dbReference>
<dbReference type="SMART" id="SM00066">
    <property type="entry name" value="GAL4"/>
    <property type="match status" value="1"/>
</dbReference>
<evidence type="ECO:0000256" key="3">
    <source>
        <dbReference type="ARBA" id="ARBA00023125"/>
    </source>
</evidence>
<dbReference type="CDD" id="cd12148">
    <property type="entry name" value="fungal_TF_MHR"/>
    <property type="match status" value="1"/>
</dbReference>
<comment type="caution">
    <text evidence="8">The sequence shown here is derived from an EMBL/GenBank/DDBJ whole genome shotgun (WGS) entry which is preliminary data.</text>
</comment>
<dbReference type="GO" id="GO:0008270">
    <property type="term" value="F:zinc ion binding"/>
    <property type="evidence" value="ECO:0007669"/>
    <property type="project" value="InterPro"/>
</dbReference>
<gene>
    <name evidence="8" type="ORF">B0H67DRAFT_603177</name>
</gene>
<evidence type="ECO:0000313" key="8">
    <source>
        <dbReference type="EMBL" id="KAK0708123.1"/>
    </source>
</evidence>
<dbReference type="SUPFAM" id="SSF57701">
    <property type="entry name" value="Zn2/Cys6 DNA-binding domain"/>
    <property type="match status" value="1"/>
</dbReference>
<proteinExistence type="predicted"/>
<evidence type="ECO:0000256" key="6">
    <source>
        <dbReference type="SAM" id="MobiDB-lite"/>
    </source>
</evidence>
<reference evidence="8" key="1">
    <citation type="submission" date="2023-06" db="EMBL/GenBank/DDBJ databases">
        <title>Genome-scale phylogeny and comparative genomics of the fungal order Sordariales.</title>
        <authorList>
            <consortium name="Lawrence Berkeley National Laboratory"/>
            <person name="Hensen N."/>
            <person name="Bonometti L."/>
            <person name="Westerberg I."/>
            <person name="Brannstrom I.O."/>
            <person name="Guillou S."/>
            <person name="Cros-Aarteil S."/>
            <person name="Calhoun S."/>
            <person name="Haridas S."/>
            <person name="Kuo A."/>
            <person name="Mondo S."/>
            <person name="Pangilinan J."/>
            <person name="Riley R."/>
            <person name="Labutti K."/>
            <person name="Andreopoulos B."/>
            <person name="Lipzen A."/>
            <person name="Chen C."/>
            <person name="Yanf M."/>
            <person name="Daum C."/>
            <person name="Ng V."/>
            <person name="Clum A."/>
            <person name="Steindorff A."/>
            <person name="Ohm R."/>
            <person name="Martin F."/>
            <person name="Silar P."/>
            <person name="Natvig D."/>
            <person name="Lalanne C."/>
            <person name="Gautier V."/>
            <person name="Ament-Velasquez S.L."/>
            <person name="Kruys A."/>
            <person name="Hutchinson M.I."/>
            <person name="Powell A.J."/>
            <person name="Barry K."/>
            <person name="Miller A.N."/>
            <person name="Grigoriev I.V."/>
            <person name="Debuchy R."/>
            <person name="Gladieux P."/>
            <person name="Thoren M.H."/>
            <person name="Johannesson H."/>
        </authorList>
    </citation>
    <scope>NUCLEOTIDE SEQUENCE</scope>
    <source>
        <strain evidence="8">SMH4607-1</strain>
    </source>
</reference>
<dbReference type="AlphaFoldDB" id="A0AA40DQA7"/>
<dbReference type="InterPro" id="IPR001138">
    <property type="entry name" value="Zn2Cys6_DnaBD"/>
</dbReference>